<proteinExistence type="predicted"/>
<evidence type="ECO:0000313" key="2">
    <source>
        <dbReference type="EMBL" id="WGL96702.1"/>
    </source>
</evidence>
<dbReference type="RefSeq" id="WP_280629669.1">
    <property type="nucleotide sequence ID" value="NZ_CP123498.1"/>
</dbReference>
<dbReference type="EMBL" id="CP123498">
    <property type="protein sequence ID" value="WGL96702.1"/>
    <property type="molecule type" value="Genomic_DNA"/>
</dbReference>
<evidence type="ECO:0000313" key="3">
    <source>
        <dbReference type="Proteomes" id="UP001177597"/>
    </source>
</evidence>
<name>A0AA95GDD0_9GAMM</name>
<organism evidence="2 3">
    <name type="scientific">Arsenophonus nasoniae</name>
    <name type="common">son-killer infecting Nasonia vitripennis</name>
    <dbReference type="NCBI Taxonomy" id="638"/>
    <lineage>
        <taxon>Bacteria</taxon>
        <taxon>Pseudomonadati</taxon>
        <taxon>Pseudomonadota</taxon>
        <taxon>Gammaproteobacteria</taxon>
        <taxon>Enterobacterales</taxon>
        <taxon>Morganellaceae</taxon>
        <taxon>Arsenophonus</taxon>
    </lineage>
</organism>
<sequence length="105" mass="12516">MTNEKMREEFEKWWNIHHKGALNFDRHNDIDYGYTTLRTRIAWISWQASRENIEVELPSDRYSVIDTFDTDGNLEDSGIYSSSDGEFYKVKEVEQKLTEQGFKVK</sequence>
<dbReference type="EMBL" id="CP123498">
    <property type="protein sequence ID" value="WGL95964.1"/>
    <property type="molecule type" value="Genomic_DNA"/>
</dbReference>
<dbReference type="Pfam" id="PF26207">
    <property type="entry name" value="Phage_phiTE_015"/>
    <property type="match status" value="1"/>
</dbReference>
<reference evidence="2" key="1">
    <citation type="submission" date="2023-04" db="EMBL/GenBank/DDBJ databases">
        <title>Genome dynamics across the evolutionary transition to endosymbiosis.</title>
        <authorList>
            <person name="Siozios S."/>
            <person name="Nadal-Jimenez P."/>
            <person name="Azagi T."/>
            <person name="Sprong H."/>
            <person name="Frost C.L."/>
            <person name="Parratt S.R."/>
            <person name="Taylor G."/>
            <person name="Brettell L."/>
            <person name="Lew K.C."/>
            <person name="Croft L."/>
            <person name="King K.C."/>
            <person name="Brockhurst M.A."/>
            <person name="Hypsa V."/>
            <person name="Novakova E."/>
            <person name="Darby A.C."/>
            <person name="Hurst G.D.D."/>
        </authorList>
    </citation>
    <scope>NUCLEOTIDE SEQUENCE</scope>
    <source>
        <strain evidence="2">AIh</strain>
    </source>
</reference>
<gene>
    <name evidence="1" type="ORF">QE207_05100</name>
    <name evidence="2" type="ORF">QE207_09305</name>
</gene>
<accession>A0AA95GDD0</accession>
<dbReference type="Proteomes" id="UP001177597">
    <property type="component" value="Chromosome"/>
</dbReference>
<dbReference type="InterPro" id="IPR058601">
    <property type="entry name" value="Phage_phiTE_015-like"/>
</dbReference>
<protein>
    <submittedName>
        <fullName evidence="2">Uncharacterized protein</fullName>
    </submittedName>
</protein>
<evidence type="ECO:0000313" key="1">
    <source>
        <dbReference type="EMBL" id="WGL95964.1"/>
    </source>
</evidence>
<dbReference type="AlphaFoldDB" id="A0AA95GDD0"/>